<dbReference type="Pfam" id="PF14966">
    <property type="entry name" value="DNA_repr_REX1B"/>
    <property type="match status" value="1"/>
</dbReference>
<protein>
    <submittedName>
        <fullName evidence="2">Uncharacterized protein</fullName>
    </submittedName>
</protein>
<feature type="region of interest" description="Disordered" evidence="1">
    <location>
        <begin position="117"/>
        <end position="142"/>
    </location>
</feature>
<proteinExistence type="predicted"/>
<reference evidence="2 3" key="1">
    <citation type="submission" date="2020-06" db="EMBL/GenBank/DDBJ databases">
        <title>WGS assembly of Ceratodon purpureus strain R40.</title>
        <authorList>
            <person name="Carey S.B."/>
            <person name="Jenkins J."/>
            <person name="Shu S."/>
            <person name="Lovell J.T."/>
            <person name="Sreedasyam A."/>
            <person name="Maumus F."/>
            <person name="Tiley G.P."/>
            <person name="Fernandez-Pozo N."/>
            <person name="Barry K."/>
            <person name="Chen C."/>
            <person name="Wang M."/>
            <person name="Lipzen A."/>
            <person name="Daum C."/>
            <person name="Saski C.A."/>
            <person name="Payton A.C."/>
            <person name="Mcbreen J.C."/>
            <person name="Conrad R.E."/>
            <person name="Kollar L.M."/>
            <person name="Olsson S."/>
            <person name="Huttunen S."/>
            <person name="Landis J.B."/>
            <person name="Wickett N.J."/>
            <person name="Johnson M.G."/>
            <person name="Rensing S.A."/>
            <person name="Grimwood J."/>
            <person name="Schmutz J."/>
            <person name="Mcdaniel S.F."/>
        </authorList>
    </citation>
    <scope>NUCLEOTIDE SEQUENCE [LARGE SCALE GENOMIC DNA]</scope>
    <source>
        <strain evidence="2 3">R40</strain>
    </source>
</reference>
<name>A0A8T0HIB0_CERPU</name>
<dbReference type="PANTHER" id="PTHR28309:SF1">
    <property type="entry name" value="REQUIRED FOR EXCISION 1-B DOMAIN-CONTAINING PROTEIN"/>
    <property type="match status" value="1"/>
</dbReference>
<evidence type="ECO:0000256" key="1">
    <source>
        <dbReference type="SAM" id="MobiDB-lite"/>
    </source>
</evidence>
<dbReference type="InterPro" id="IPR039491">
    <property type="entry name" value="REX1-B"/>
</dbReference>
<dbReference type="AlphaFoldDB" id="A0A8T0HIB0"/>
<dbReference type="Proteomes" id="UP000822688">
    <property type="component" value="Chromosome 6"/>
</dbReference>
<feature type="compositionally biased region" description="Basic and acidic residues" evidence="1">
    <location>
        <begin position="118"/>
        <end position="128"/>
    </location>
</feature>
<gene>
    <name evidence="2" type="ORF">KC19_6G155200</name>
</gene>
<organism evidence="2 3">
    <name type="scientific">Ceratodon purpureus</name>
    <name type="common">Fire moss</name>
    <name type="synonym">Dicranum purpureum</name>
    <dbReference type="NCBI Taxonomy" id="3225"/>
    <lineage>
        <taxon>Eukaryota</taxon>
        <taxon>Viridiplantae</taxon>
        <taxon>Streptophyta</taxon>
        <taxon>Embryophyta</taxon>
        <taxon>Bryophyta</taxon>
        <taxon>Bryophytina</taxon>
        <taxon>Bryopsida</taxon>
        <taxon>Dicranidae</taxon>
        <taxon>Pseudoditrichales</taxon>
        <taxon>Ditrichaceae</taxon>
        <taxon>Ceratodon</taxon>
    </lineage>
</organism>
<evidence type="ECO:0000313" key="2">
    <source>
        <dbReference type="EMBL" id="KAG0570344.1"/>
    </source>
</evidence>
<dbReference type="PANTHER" id="PTHR28309">
    <property type="entry name" value="REQUIRED FOR EXCISION 1-B DOMAIN-CONTAINING PROTEIN"/>
    <property type="match status" value="1"/>
</dbReference>
<keyword evidence="3" id="KW-1185">Reference proteome</keyword>
<comment type="caution">
    <text evidence="2">The sequence shown here is derived from an EMBL/GenBank/DDBJ whole genome shotgun (WGS) entry which is preliminary data.</text>
</comment>
<accession>A0A8T0HIB0</accession>
<sequence>MESNNEVREQESGELRQQELLREFLKVQEHRAGLYSTLHSGFADYLKTGSEVSFQQLCGRITTAFNDCSRQVIEIQAALRGPDIDRQDLADILKDVQAQEKQNLKMTATLQVLRKAGRPSDRAQEMEKKGHHQCSHLHEEESSALELAESDAEFDAAYKEATQALQESRTSIHEYMEEVRYELASSGADV</sequence>
<evidence type="ECO:0000313" key="3">
    <source>
        <dbReference type="Proteomes" id="UP000822688"/>
    </source>
</evidence>
<dbReference type="EMBL" id="CM026427">
    <property type="protein sequence ID" value="KAG0570344.1"/>
    <property type="molecule type" value="Genomic_DNA"/>
</dbReference>